<organism evidence="1 2">
    <name type="scientific">Collimonas arenae</name>
    <dbReference type="NCBI Taxonomy" id="279058"/>
    <lineage>
        <taxon>Bacteria</taxon>
        <taxon>Pseudomonadati</taxon>
        <taxon>Pseudomonadota</taxon>
        <taxon>Betaproteobacteria</taxon>
        <taxon>Burkholderiales</taxon>
        <taxon>Oxalobacteraceae</taxon>
        <taxon>Collimonas</taxon>
    </lineage>
</organism>
<reference evidence="2" key="1">
    <citation type="journal article" date="2014" name="Soil Biol. Biochem.">
        <title>Structure and function of bacterial communities in ageing soils: Insights from the Mendocino ecological staircase.</title>
        <authorList>
            <person name="Uroz S."/>
            <person name="Tech J.J."/>
            <person name="Sawaya N.A."/>
            <person name="Frey-Klett P."/>
            <person name="Leveau J.H.J."/>
        </authorList>
    </citation>
    <scope>NUCLEOTIDE SEQUENCE [LARGE SCALE GENOMIC DNA]</scope>
    <source>
        <strain evidence="2">Cal35</strain>
    </source>
</reference>
<keyword evidence="2" id="KW-1185">Reference proteome</keyword>
<dbReference type="EMBL" id="CP009962">
    <property type="protein sequence ID" value="AIY42570.1"/>
    <property type="molecule type" value="Genomic_DNA"/>
</dbReference>
<dbReference type="KEGG" id="care:LT85_3412"/>
<dbReference type="AlphaFoldDB" id="A0A0A1FFL0"/>
<evidence type="ECO:0000313" key="1">
    <source>
        <dbReference type="EMBL" id="AIY42570.1"/>
    </source>
</evidence>
<accession>A0A0A1FFL0</accession>
<evidence type="ECO:0000313" key="2">
    <source>
        <dbReference type="Proteomes" id="UP000030302"/>
    </source>
</evidence>
<protein>
    <submittedName>
        <fullName evidence="1">Uncharacterized protein</fullName>
    </submittedName>
</protein>
<proteinExistence type="predicted"/>
<gene>
    <name evidence="1" type="ORF">LT85_3412</name>
</gene>
<dbReference type="HOGENOM" id="CLU_3268440_0_0_4"/>
<dbReference type="Proteomes" id="UP000030302">
    <property type="component" value="Chromosome"/>
</dbReference>
<sequence>MYAASCCCNLNRKSSLLDFKQGGFFLLELDGKLPSNYFILD</sequence>
<name>A0A0A1FFL0_9BURK</name>